<evidence type="ECO:0000256" key="2">
    <source>
        <dbReference type="ARBA" id="ARBA00022737"/>
    </source>
</evidence>
<dbReference type="GO" id="GO:0000981">
    <property type="term" value="F:DNA-binding transcription factor activity, RNA polymerase II-specific"/>
    <property type="evidence" value="ECO:0007669"/>
    <property type="project" value="TreeGrafter"/>
</dbReference>
<dbReference type="PROSITE" id="PS51294">
    <property type="entry name" value="HTH_MYB"/>
    <property type="match status" value="3"/>
</dbReference>
<feature type="region of interest" description="Disordered" evidence="7">
    <location>
        <begin position="421"/>
        <end position="467"/>
    </location>
</feature>
<evidence type="ECO:0000256" key="7">
    <source>
        <dbReference type="SAM" id="MobiDB-lite"/>
    </source>
</evidence>
<evidence type="ECO:0000256" key="6">
    <source>
        <dbReference type="ARBA" id="ARBA00023242"/>
    </source>
</evidence>
<evidence type="ECO:0000256" key="4">
    <source>
        <dbReference type="ARBA" id="ARBA00023125"/>
    </source>
</evidence>
<dbReference type="CDD" id="cd00167">
    <property type="entry name" value="SANT"/>
    <property type="match status" value="3"/>
</dbReference>
<keyword evidence="2" id="KW-0677">Repeat</keyword>
<reference evidence="10 11" key="1">
    <citation type="submission" date="2019-12" db="EMBL/GenBank/DDBJ databases">
        <authorList>
            <person name="Alioto T."/>
            <person name="Alioto T."/>
            <person name="Gomez Garrido J."/>
        </authorList>
    </citation>
    <scope>NUCLEOTIDE SEQUENCE [LARGE SCALE GENOMIC DNA]</scope>
</reference>
<protein>
    <submittedName>
        <fullName evidence="10">Transcription factor MYB3R-3-like isoform X1</fullName>
    </submittedName>
</protein>
<gene>
    <name evidence="10" type="ORF">OLEA9_A052318</name>
</gene>
<evidence type="ECO:0000259" key="9">
    <source>
        <dbReference type="PROSITE" id="PS51294"/>
    </source>
</evidence>
<dbReference type="OrthoDB" id="2143914at2759"/>
<dbReference type="GO" id="GO:0000978">
    <property type="term" value="F:RNA polymerase II cis-regulatory region sequence-specific DNA binding"/>
    <property type="evidence" value="ECO:0007669"/>
    <property type="project" value="TreeGrafter"/>
</dbReference>
<feature type="domain" description="HTH myb-type" evidence="9">
    <location>
        <begin position="59"/>
        <end position="105"/>
    </location>
</feature>
<dbReference type="PANTHER" id="PTHR45614:SF194">
    <property type="entry name" value="TRANSCRIPTION FACTOR MYB3R-3-RELATED"/>
    <property type="match status" value="1"/>
</dbReference>
<comment type="subcellular location">
    <subcellularLocation>
        <location evidence="1">Nucleus</location>
    </subcellularLocation>
</comment>
<dbReference type="Gene3D" id="1.10.10.60">
    <property type="entry name" value="Homeodomain-like"/>
    <property type="match status" value="3"/>
</dbReference>
<name>A0A8S0UXX0_OLEEU</name>
<evidence type="ECO:0000256" key="5">
    <source>
        <dbReference type="ARBA" id="ARBA00023163"/>
    </source>
</evidence>
<feature type="domain" description="Myb-like" evidence="8">
    <location>
        <begin position="106"/>
        <end position="157"/>
    </location>
</feature>
<dbReference type="GO" id="GO:0009409">
    <property type="term" value="P:response to cold"/>
    <property type="evidence" value="ECO:0007669"/>
    <property type="project" value="EnsemblPlants"/>
</dbReference>
<evidence type="ECO:0000313" key="11">
    <source>
        <dbReference type="Proteomes" id="UP000594638"/>
    </source>
</evidence>
<evidence type="ECO:0000256" key="3">
    <source>
        <dbReference type="ARBA" id="ARBA00023015"/>
    </source>
</evidence>
<comment type="caution">
    <text evidence="10">The sequence shown here is derived from an EMBL/GenBank/DDBJ whole genome shotgun (WGS) entry which is preliminary data.</text>
</comment>
<dbReference type="FunFam" id="1.10.10.60:FF:000010">
    <property type="entry name" value="Transcriptional activator Myb isoform A"/>
    <property type="match status" value="1"/>
</dbReference>
<dbReference type="Gramene" id="OE9A052318T2">
    <property type="protein sequence ID" value="OE9A052318C2"/>
    <property type="gene ID" value="OE9A052318"/>
</dbReference>
<feature type="domain" description="Myb-like" evidence="8">
    <location>
        <begin position="54"/>
        <end position="105"/>
    </location>
</feature>
<dbReference type="FunFam" id="1.10.10.60:FF:000324">
    <property type="entry name" value="Transcription factor MYB3R-2"/>
    <property type="match status" value="1"/>
</dbReference>
<keyword evidence="6" id="KW-0539">Nucleus</keyword>
<dbReference type="Proteomes" id="UP000594638">
    <property type="component" value="Unassembled WGS sequence"/>
</dbReference>
<dbReference type="Gramene" id="OE9A052318T1">
    <property type="protein sequence ID" value="OE9A052318C1"/>
    <property type="gene ID" value="OE9A052318"/>
</dbReference>
<dbReference type="GO" id="GO:0005634">
    <property type="term" value="C:nucleus"/>
    <property type="evidence" value="ECO:0007669"/>
    <property type="project" value="UniProtKB-SubCell"/>
</dbReference>
<dbReference type="SMART" id="SM00717">
    <property type="entry name" value="SANT"/>
    <property type="match status" value="3"/>
</dbReference>
<keyword evidence="11" id="KW-1185">Reference proteome</keyword>
<organism evidence="10 11">
    <name type="scientific">Olea europaea subsp. europaea</name>
    <dbReference type="NCBI Taxonomy" id="158383"/>
    <lineage>
        <taxon>Eukaryota</taxon>
        <taxon>Viridiplantae</taxon>
        <taxon>Streptophyta</taxon>
        <taxon>Embryophyta</taxon>
        <taxon>Tracheophyta</taxon>
        <taxon>Spermatophyta</taxon>
        <taxon>Magnoliopsida</taxon>
        <taxon>eudicotyledons</taxon>
        <taxon>Gunneridae</taxon>
        <taxon>Pentapetalae</taxon>
        <taxon>asterids</taxon>
        <taxon>lamiids</taxon>
        <taxon>Lamiales</taxon>
        <taxon>Oleaceae</taxon>
        <taxon>Oleeae</taxon>
        <taxon>Olea</taxon>
    </lineage>
</organism>
<dbReference type="FunFam" id="1.10.10.60:FF:000016">
    <property type="entry name" value="Transcriptional activator Myb isoform A"/>
    <property type="match status" value="1"/>
</dbReference>
<dbReference type="GO" id="GO:1902584">
    <property type="term" value="P:positive regulation of response to water deprivation"/>
    <property type="evidence" value="ECO:0007669"/>
    <property type="project" value="EnsemblPlants"/>
</dbReference>
<dbReference type="GO" id="GO:1901002">
    <property type="term" value="P:positive regulation of response to salt stress"/>
    <property type="evidence" value="ECO:0007669"/>
    <property type="project" value="EnsemblPlants"/>
</dbReference>
<keyword evidence="3" id="KW-0805">Transcription regulation</keyword>
<evidence type="ECO:0000259" key="8">
    <source>
        <dbReference type="PROSITE" id="PS50090"/>
    </source>
</evidence>
<dbReference type="GO" id="GO:0045893">
    <property type="term" value="P:positive regulation of DNA-templated transcription"/>
    <property type="evidence" value="ECO:0007669"/>
    <property type="project" value="EnsemblPlants"/>
</dbReference>
<proteinExistence type="predicted"/>
<feature type="compositionally biased region" description="Basic and acidic residues" evidence="7">
    <location>
        <begin position="1"/>
        <end position="12"/>
    </location>
</feature>
<feature type="domain" description="HTH myb-type" evidence="9">
    <location>
        <begin position="106"/>
        <end position="161"/>
    </location>
</feature>
<dbReference type="EMBL" id="CACTIH010009107">
    <property type="protein sequence ID" value="CAA3024407.1"/>
    <property type="molecule type" value="Genomic_DNA"/>
</dbReference>
<evidence type="ECO:0000256" key="1">
    <source>
        <dbReference type="ARBA" id="ARBA00004123"/>
    </source>
</evidence>
<evidence type="ECO:0000313" key="10">
    <source>
        <dbReference type="EMBL" id="CAA3024407.1"/>
    </source>
</evidence>
<keyword evidence="5" id="KW-0804">Transcription</keyword>
<dbReference type="AlphaFoldDB" id="A0A8S0UXX0"/>
<dbReference type="Pfam" id="PF00249">
    <property type="entry name" value="Myb_DNA-binding"/>
    <property type="match status" value="3"/>
</dbReference>
<dbReference type="InterPro" id="IPR001005">
    <property type="entry name" value="SANT/Myb"/>
</dbReference>
<dbReference type="SUPFAM" id="SSF46689">
    <property type="entry name" value="Homeodomain-like"/>
    <property type="match status" value="2"/>
</dbReference>
<dbReference type="InterPro" id="IPR017930">
    <property type="entry name" value="Myb_dom"/>
</dbReference>
<feature type="domain" description="Myb-like" evidence="8">
    <location>
        <begin position="158"/>
        <end position="208"/>
    </location>
</feature>
<feature type="compositionally biased region" description="Basic and acidic residues" evidence="7">
    <location>
        <begin position="440"/>
        <end position="467"/>
    </location>
</feature>
<keyword evidence="4" id="KW-0238">DNA-binding</keyword>
<feature type="region of interest" description="Disordered" evidence="7">
    <location>
        <begin position="1"/>
        <end position="64"/>
    </location>
</feature>
<feature type="compositionally biased region" description="Polar residues" evidence="7">
    <location>
        <begin position="37"/>
        <end position="51"/>
    </location>
</feature>
<dbReference type="InterPro" id="IPR050560">
    <property type="entry name" value="MYB_TF"/>
</dbReference>
<dbReference type="PANTHER" id="PTHR45614">
    <property type="entry name" value="MYB PROTEIN-RELATED"/>
    <property type="match status" value="1"/>
</dbReference>
<feature type="compositionally biased region" description="Low complexity" evidence="7">
    <location>
        <begin position="16"/>
        <end position="32"/>
    </location>
</feature>
<accession>A0A8S0UXX0</accession>
<sequence>MAEAKSEERCLENKQSTAASGSSVSENSGSVTLKSPGISSPNNTSPSQRRTSGPIRRAKGGWTPEEDCTLKRAVATFRGKSWKKIAEFFPDRSEVQCLHRWQKVLNPELVKGPWTQEEDEKITELVAKYGPTKWSIIAKSLPGRIGKQCRERWHNHLNPNIKKDAWTMEEELTLLNAHRIHGNKWAELAKLLPGRTDNAIKNHWNSSLKKKLDFYLATGNLPSISKNVPQNGWRDVNRTASAGELLLCSNNGLDSTALASSGATDTRIIQEGKDKLETITKIHSIVASVSDPLNESLNSEGAKSEILPSEADKIYSSPKSKFEQCETHGEADKCRTIATSMHGDTALYGTLYYEPPQLNNYDLLDSNPNVSYMQSESDVSCILSPTTLVTPTALKVGSFSSRTPEYLLKIAAQSFPNTPSILRKRKSETQLSPPLSRNWKPHEEAIKETSQSTDEHNQTNSLEDTKLQDKILHSDPTCAGVIDLCNAKSYNASPLYQLRTRRTSVLKSVEKQLDFTLNVDQERCEEKAKSVDLSVKGIPPVTKYVYTRQRRV</sequence>
<feature type="domain" description="HTH myb-type" evidence="9">
    <location>
        <begin position="162"/>
        <end position="212"/>
    </location>
</feature>
<dbReference type="PROSITE" id="PS50090">
    <property type="entry name" value="MYB_LIKE"/>
    <property type="match status" value="3"/>
</dbReference>
<dbReference type="InterPro" id="IPR009057">
    <property type="entry name" value="Homeodomain-like_sf"/>
</dbReference>